<evidence type="ECO:0000256" key="3">
    <source>
        <dbReference type="ARBA" id="ARBA00022490"/>
    </source>
</evidence>
<keyword evidence="9" id="KW-0539">Nucleus</keyword>
<evidence type="ECO:0000256" key="1">
    <source>
        <dbReference type="ARBA" id="ARBA00004123"/>
    </source>
</evidence>
<evidence type="ECO:0000313" key="12">
    <source>
        <dbReference type="Ensembl" id="ENSLLEP00000010667.1"/>
    </source>
</evidence>
<dbReference type="Pfam" id="PF10497">
    <property type="entry name" value="zf-4CXXC_R1"/>
    <property type="match status" value="1"/>
</dbReference>
<feature type="region of interest" description="Disordered" evidence="10">
    <location>
        <begin position="1"/>
        <end position="83"/>
    </location>
</feature>
<sequence>MHQLFGSVLKKTPSKDPSSGTPTRFSLRVAFKNIAMSSESSEDETEENDTGPSRETPIPPPVQTVSSDSEDEQPANFLQRRAKNIEDNKAMLAKLMADLEKLPGSLTDPIEPGGSSSTPRTRRGPRSKTPQQQRRNPERATRRLTRSMGGVEPASPETERKRQLMNRLQEDLMAEEEATPRRRRSSRPSALIIPHVVRPVEEITQADLKKVADSVRDKVYHSVNGFTCHQCRQKTIDTKSNCRNVECQGIRGQFCGPCLRNRYGEDVRKVLLDPDWQCPPCRGICNCSFCRQREGRSATGMLFPLARYHGYSDVHSYLNSLSNTGHLQGTCLASCAALTILPHATLYGTKTSCNGIVYFRSI</sequence>
<evidence type="ECO:0000256" key="8">
    <source>
        <dbReference type="ARBA" id="ARBA00023163"/>
    </source>
</evidence>
<accession>A0A8C5ME47</accession>
<evidence type="ECO:0000313" key="13">
    <source>
        <dbReference type="Proteomes" id="UP000694569"/>
    </source>
</evidence>
<protein>
    <recommendedName>
        <fullName evidence="11">Zinc-finger domain-containing protein</fullName>
    </recommendedName>
</protein>
<feature type="compositionally biased region" description="Acidic residues" evidence="10">
    <location>
        <begin position="40"/>
        <end position="49"/>
    </location>
</feature>
<keyword evidence="7" id="KW-0805">Transcription regulation</keyword>
<reference evidence="12" key="2">
    <citation type="submission" date="2025-09" db="UniProtKB">
        <authorList>
            <consortium name="Ensembl"/>
        </authorList>
    </citation>
    <scope>IDENTIFICATION</scope>
</reference>
<comment type="subcellular location">
    <subcellularLocation>
        <location evidence="2">Cytoplasm</location>
    </subcellularLocation>
    <subcellularLocation>
        <location evidence="1">Nucleus</location>
    </subcellularLocation>
</comment>
<dbReference type="OrthoDB" id="298344at2759"/>
<dbReference type="GO" id="GO:0006355">
    <property type="term" value="P:regulation of DNA-templated transcription"/>
    <property type="evidence" value="ECO:0007669"/>
    <property type="project" value="InterPro"/>
</dbReference>
<evidence type="ECO:0000259" key="11">
    <source>
        <dbReference type="Pfam" id="PF10497"/>
    </source>
</evidence>
<organism evidence="12 13">
    <name type="scientific">Leptobrachium leishanense</name>
    <name type="common">Leishan spiny toad</name>
    <dbReference type="NCBI Taxonomy" id="445787"/>
    <lineage>
        <taxon>Eukaryota</taxon>
        <taxon>Metazoa</taxon>
        <taxon>Chordata</taxon>
        <taxon>Craniata</taxon>
        <taxon>Vertebrata</taxon>
        <taxon>Euteleostomi</taxon>
        <taxon>Amphibia</taxon>
        <taxon>Batrachia</taxon>
        <taxon>Anura</taxon>
        <taxon>Pelobatoidea</taxon>
        <taxon>Megophryidae</taxon>
        <taxon>Leptobrachium</taxon>
    </lineage>
</organism>
<keyword evidence="6" id="KW-0832">Ubl conjugation</keyword>
<evidence type="ECO:0000256" key="4">
    <source>
        <dbReference type="ARBA" id="ARBA00022499"/>
    </source>
</evidence>
<reference evidence="12" key="1">
    <citation type="submission" date="2025-08" db="UniProtKB">
        <authorList>
            <consortium name="Ensembl"/>
        </authorList>
    </citation>
    <scope>IDENTIFICATION</scope>
</reference>
<dbReference type="GeneTree" id="ENSGT00940000167008"/>
<dbReference type="Ensembl" id="ENSLLET00000011082.1">
    <property type="protein sequence ID" value="ENSLLEP00000010667.1"/>
    <property type="gene ID" value="ENSLLEG00000006654.1"/>
</dbReference>
<proteinExistence type="predicted"/>
<keyword evidence="13" id="KW-1185">Reference proteome</keyword>
<name>A0A8C5ME47_9ANUR</name>
<dbReference type="PANTHER" id="PTHR31169">
    <property type="entry name" value="OS05G0300700 PROTEIN"/>
    <property type="match status" value="1"/>
</dbReference>
<keyword evidence="5" id="KW-0597">Phosphoprotein</keyword>
<keyword evidence="4" id="KW-1017">Isopeptide bond</keyword>
<evidence type="ECO:0000256" key="7">
    <source>
        <dbReference type="ARBA" id="ARBA00023015"/>
    </source>
</evidence>
<dbReference type="InterPro" id="IPR018866">
    <property type="entry name" value="Znf-4CXXC_R1"/>
</dbReference>
<evidence type="ECO:0000256" key="2">
    <source>
        <dbReference type="ARBA" id="ARBA00004496"/>
    </source>
</evidence>
<dbReference type="Proteomes" id="UP000694569">
    <property type="component" value="Unplaced"/>
</dbReference>
<dbReference type="InterPro" id="IPR040221">
    <property type="entry name" value="CDCA7/CDA7L"/>
</dbReference>
<keyword evidence="3" id="KW-0963">Cytoplasm</keyword>
<dbReference type="PANTHER" id="PTHR31169:SF24">
    <property type="entry name" value="CELL DIVISION CYCLE-ASSOCIATED PROTEIN 7"/>
    <property type="match status" value="1"/>
</dbReference>
<evidence type="ECO:0000256" key="9">
    <source>
        <dbReference type="ARBA" id="ARBA00023242"/>
    </source>
</evidence>
<dbReference type="GO" id="GO:0005737">
    <property type="term" value="C:cytoplasm"/>
    <property type="evidence" value="ECO:0007669"/>
    <property type="project" value="UniProtKB-SubCell"/>
</dbReference>
<feature type="domain" description="Zinc-finger" evidence="11">
    <location>
        <begin position="220"/>
        <end position="318"/>
    </location>
</feature>
<dbReference type="GO" id="GO:0005634">
    <property type="term" value="C:nucleus"/>
    <property type="evidence" value="ECO:0007669"/>
    <property type="project" value="UniProtKB-SubCell"/>
</dbReference>
<evidence type="ECO:0000256" key="5">
    <source>
        <dbReference type="ARBA" id="ARBA00022553"/>
    </source>
</evidence>
<feature type="compositionally biased region" description="Polar residues" evidence="10">
    <location>
        <begin position="15"/>
        <end position="24"/>
    </location>
</feature>
<dbReference type="AlphaFoldDB" id="A0A8C5ME47"/>
<evidence type="ECO:0000256" key="10">
    <source>
        <dbReference type="SAM" id="MobiDB-lite"/>
    </source>
</evidence>
<keyword evidence="8" id="KW-0804">Transcription</keyword>
<evidence type="ECO:0000256" key="6">
    <source>
        <dbReference type="ARBA" id="ARBA00022843"/>
    </source>
</evidence>
<feature type="region of interest" description="Disordered" evidence="10">
    <location>
        <begin position="103"/>
        <end position="161"/>
    </location>
</feature>